<proteinExistence type="predicted"/>
<name>A0A8H7A6S9_9EURO</name>
<evidence type="ECO:0000313" key="1">
    <source>
        <dbReference type="EMBL" id="KAF7502009.1"/>
    </source>
</evidence>
<comment type="caution">
    <text evidence="1">The sequence shown here is derived from an EMBL/GenBank/DDBJ whole genome shotgun (WGS) entry which is preliminary data.</text>
</comment>
<reference evidence="1" key="1">
    <citation type="submission" date="2020-02" db="EMBL/GenBank/DDBJ databases">
        <authorList>
            <person name="Palmer J.M."/>
        </authorList>
    </citation>
    <scope>NUCLEOTIDE SEQUENCE</scope>
    <source>
        <strain evidence="1">EPUS1.4</strain>
        <tissue evidence="1">Thallus</tissue>
    </source>
</reference>
<evidence type="ECO:0000313" key="2">
    <source>
        <dbReference type="Proteomes" id="UP000606974"/>
    </source>
</evidence>
<keyword evidence="2" id="KW-1185">Reference proteome</keyword>
<sequence length="110" mass="12673">MSNNHAYPEPPQDSQQSQLELLIAALSVLQNQNQTPVKSEKTADVPIFTGTDSYIQEDLERFKIGLDSKFKVNTDRYLTLESRIYYVFARITDRAASIILDSIRKEKYKD</sequence>
<organism evidence="1 2">
    <name type="scientific">Endocarpon pusillum</name>
    <dbReference type="NCBI Taxonomy" id="364733"/>
    <lineage>
        <taxon>Eukaryota</taxon>
        <taxon>Fungi</taxon>
        <taxon>Dikarya</taxon>
        <taxon>Ascomycota</taxon>
        <taxon>Pezizomycotina</taxon>
        <taxon>Eurotiomycetes</taxon>
        <taxon>Chaetothyriomycetidae</taxon>
        <taxon>Verrucariales</taxon>
        <taxon>Verrucariaceae</taxon>
        <taxon>Endocarpon</taxon>
    </lineage>
</organism>
<dbReference type="AlphaFoldDB" id="A0A8H7A6S9"/>
<dbReference type="Proteomes" id="UP000606974">
    <property type="component" value="Unassembled WGS sequence"/>
</dbReference>
<gene>
    <name evidence="1" type="ORF">GJ744_010502</name>
</gene>
<accession>A0A8H7A6S9</accession>
<protein>
    <submittedName>
        <fullName evidence="1">Uncharacterized protein</fullName>
    </submittedName>
</protein>
<dbReference type="EMBL" id="JAACFV010000698">
    <property type="protein sequence ID" value="KAF7502009.1"/>
    <property type="molecule type" value="Genomic_DNA"/>
</dbReference>